<reference evidence="1" key="1">
    <citation type="journal article" date="2013" name="Genetics">
        <title>The draft genome and transcriptome of Panagrellus redivivus are shaped by the harsh demands of a free-living lifestyle.</title>
        <authorList>
            <person name="Srinivasan J."/>
            <person name="Dillman A.R."/>
            <person name="Macchietto M.G."/>
            <person name="Heikkinen L."/>
            <person name="Lakso M."/>
            <person name="Fracchia K.M."/>
            <person name="Antoshechkin I."/>
            <person name="Mortazavi A."/>
            <person name="Wong G."/>
            <person name="Sternberg P.W."/>
        </authorList>
    </citation>
    <scope>NUCLEOTIDE SEQUENCE [LARGE SCALE GENOMIC DNA]</scope>
    <source>
        <strain evidence="1">MT8872</strain>
    </source>
</reference>
<organism evidence="1 2">
    <name type="scientific">Panagrellus redivivus</name>
    <name type="common">Microworm</name>
    <dbReference type="NCBI Taxonomy" id="6233"/>
    <lineage>
        <taxon>Eukaryota</taxon>
        <taxon>Metazoa</taxon>
        <taxon>Ecdysozoa</taxon>
        <taxon>Nematoda</taxon>
        <taxon>Chromadorea</taxon>
        <taxon>Rhabditida</taxon>
        <taxon>Tylenchina</taxon>
        <taxon>Panagrolaimomorpha</taxon>
        <taxon>Panagrolaimoidea</taxon>
        <taxon>Panagrolaimidae</taxon>
        <taxon>Panagrellus</taxon>
    </lineage>
</organism>
<accession>A0A7E4W6H2</accession>
<dbReference type="AlphaFoldDB" id="A0A7E4W6H2"/>
<evidence type="ECO:0000313" key="1">
    <source>
        <dbReference type="Proteomes" id="UP000492821"/>
    </source>
</evidence>
<proteinExistence type="predicted"/>
<sequence>MVTPPAALQPHLVAEVINILQLREDGDALLKLGLSGKLPFQRFVNTIRCNYGISHDTDVVVVYITAKNGNGVHRLFEPILRCSKQTLEIVANFTLVIDIYDCWKNELRPIYGKNENLTDLLLGGALMENLPVVQLLKLFPRLEALTILESAKFLEGFKNGEIQLDHLVYLELHLKPEELHDLMTMEPPFPFPETAVFGLYAKNIVPNVTNFKTFPQVKKFEMALKFRYSIKYDLFPQLPAILQCFPSIGTSSIEVACEHYYSTNDSDDRKTLYNILQDAKFHVKINMEYSETVDLDEMTITAHIYENLKSIGFTERDYYKNLTQTKDFTYVHLVHNINHIDFSGSSDIDYNLDDDYQHDSWALSSSQDEENLDDL</sequence>
<dbReference type="WBParaSite" id="Pan_g7189.t1">
    <property type="protein sequence ID" value="Pan_g7189.t1"/>
    <property type="gene ID" value="Pan_g7189"/>
</dbReference>
<protein>
    <submittedName>
        <fullName evidence="2">DUF38 domain-containing protein</fullName>
    </submittedName>
</protein>
<dbReference type="Proteomes" id="UP000492821">
    <property type="component" value="Unassembled WGS sequence"/>
</dbReference>
<keyword evidence="1" id="KW-1185">Reference proteome</keyword>
<reference evidence="2" key="2">
    <citation type="submission" date="2020-10" db="UniProtKB">
        <authorList>
            <consortium name="WormBaseParasite"/>
        </authorList>
    </citation>
    <scope>IDENTIFICATION</scope>
</reference>
<evidence type="ECO:0000313" key="2">
    <source>
        <dbReference type="WBParaSite" id="Pan_g7189.t1"/>
    </source>
</evidence>
<name>A0A7E4W6H2_PANRE</name>